<dbReference type="CDD" id="cd00093">
    <property type="entry name" value="HTH_XRE"/>
    <property type="match status" value="1"/>
</dbReference>
<accession>A0A4R6V9K6</accession>
<dbReference type="Gene3D" id="1.10.260.40">
    <property type="entry name" value="lambda repressor-like DNA-binding domains"/>
    <property type="match status" value="1"/>
</dbReference>
<reference evidence="2 3" key="1">
    <citation type="submission" date="2019-03" db="EMBL/GenBank/DDBJ databases">
        <title>Genomic Encyclopedia of Type Strains, Phase IV (KMG-IV): sequencing the most valuable type-strain genomes for metagenomic binning, comparative biology and taxonomic classification.</title>
        <authorList>
            <person name="Goeker M."/>
        </authorList>
    </citation>
    <scope>NUCLEOTIDE SEQUENCE [LARGE SCALE GENOMIC DNA]</scope>
    <source>
        <strain evidence="2 3">DSM 46770</strain>
    </source>
</reference>
<dbReference type="SUPFAM" id="SSF47413">
    <property type="entry name" value="lambda repressor-like DNA-binding domains"/>
    <property type="match status" value="1"/>
</dbReference>
<feature type="domain" description="HTH cro/C1-type" evidence="1">
    <location>
        <begin position="9"/>
        <end position="62"/>
    </location>
</feature>
<dbReference type="Pfam" id="PF19054">
    <property type="entry name" value="DUF5753"/>
    <property type="match status" value="1"/>
</dbReference>
<sequence length="263" mass="28930">MWLRFGQQVRYHREQAGLSQGQLAKALTIQPAMLSAIERGVRGAKPDYAHQIDKALSTGGKLSRLLDSLTTNNGAPNWFRDVLTLEKQAATIREYDPILIPGLLQTENYARTILRDGRPQNSDAEVEELVAARMRRKKILGGERPPRLLVVLDEMVIRRPVGGAEIMKAQLGGLLDVTSNSHVVLQLVPFQTARNPGLSGAFRLLDGPEIGEILYLETVIGGSPIDDPNHVALCSHMFGDLRGVAFPPDQSRRLIESVIQGGF</sequence>
<dbReference type="GO" id="GO:0003677">
    <property type="term" value="F:DNA binding"/>
    <property type="evidence" value="ECO:0007669"/>
    <property type="project" value="InterPro"/>
</dbReference>
<name>A0A4R6V9K6_9ACTN</name>
<comment type="caution">
    <text evidence="2">The sequence shown here is derived from an EMBL/GenBank/DDBJ whole genome shotgun (WGS) entry which is preliminary data.</text>
</comment>
<evidence type="ECO:0000313" key="3">
    <source>
        <dbReference type="Proteomes" id="UP000295281"/>
    </source>
</evidence>
<dbReference type="EMBL" id="SNYN01000005">
    <property type="protein sequence ID" value="TDQ53148.1"/>
    <property type="molecule type" value="Genomic_DNA"/>
</dbReference>
<dbReference type="AlphaFoldDB" id="A0A4R6V9K6"/>
<dbReference type="Proteomes" id="UP000295281">
    <property type="component" value="Unassembled WGS sequence"/>
</dbReference>
<gene>
    <name evidence="2" type="ORF">EV190_105270</name>
</gene>
<protein>
    <submittedName>
        <fullName evidence="2">Helix-turn-helix protein</fullName>
    </submittedName>
</protein>
<keyword evidence="3" id="KW-1185">Reference proteome</keyword>
<dbReference type="InterPro" id="IPR010982">
    <property type="entry name" value="Lambda_DNA-bd_dom_sf"/>
</dbReference>
<dbReference type="Pfam" id="PF13560">
    <property type="entry name" value="HTH_31"/>
    <property type="match status" value="1"/>
</dbReference>
<proteinExistence type="predicted"/>
<dbReference type="SMART" id="SM00530">
    <property type="entry name" value="HTH_XRE"/>
    <property type="match status" value="1"/>
</dbReference>
<organism evidence="2 3">
    <name type="scientific">Actinorugispora endophytica</name>
    <dbReference type="NCBI Taxonomy" id="1605990"/>
    <lineage>
        <taxon>Bacteria</taxon>
        <taxon>Bacillati</taxon>
        <taxon>Actinomycetota</taxon>
        <taxon>Actinomycetes</taxon>
        <taxon>Streptosporangiales</taxon>
        <taxon>Nocardiopsidaceae</taxon>
        <taxon>Actinorugispora</taxon>
    </lineage>
</organism>
<dbReference type="InterPro" id="IPR001387">
    <property type="entry name" value="Cro/C1-type_HTH"/>
</dbReference>
<dbReference type="PROSITE" id="PS50943">
    <property type="entry name" value="HTH_CROC1"/>
    <property type="match status" value="1"/>
</dbReference>
<dbReference type="InterPro" id="IPR043917">
    <property type="entry name" value="DUF5753"/>
</dbReference>
<evidence type="ECO:0000313" key="2">
    <source>
        <dbReference type="EMBL" id="TDQ53148.1"/>
    </source>
</evidence>
<evidence type="ECO:0000259" key="1">
    <source>
        <dbReference type="PROSITE" id="PS50943"/>
    </source>
</evidence>